<sequence>MRTLAAPSPAQLMVHADLALRSALAAVAGTEPSRLGRAAAGAAYLDLWAGDRLLRADGGNHSAVARFLLPRLLMESVDTLSVLLGERAQRNTGPGAAYREHARWLHQAMWHPDHRARLDAVTARLDGPPTGEDRLARPLTSVRPAALPLDLHALLDALERERRAVVGACALAPERDSAGNWALADRYALLTAAAACLDGWRGAGRGRRITSDRDRLVAALSRIAIRLGLEPVGPDTELSGALFGEAVAHCRRPTAPARTAPAHTAPVGARRLVGA</sequence>
<gene>
    <name evidence="1" type="ORF">OG350_31760</name>
</gene>
<dbReference type="GeneID" id="97285111"/>
<evidence type="ECO:0000313" key="2">
    <source>
        <dbReference type="Proteomes" id="UP001622557"/>
    </source>
</evidence>
<name>A0ABZ1KVK4_STRAH</name>
<proteinExistence type="predicted"/>
<dbReference type="Proteomes" id="UP001622557">
    <property type="component" value="Chromosome"/>
</dbReference>
<reference evidence="1 2" key="1">
    <citation type="submission" date="2022-10" db="EMBL/GenBank/DDBJ databases">
        <title>The complete genomes of actinobacterial strains from the NBC collection.</title>
        <authorList>
            <person name="Joergensen T.S."/>
            <person name="Alvarez Arevalo M."/>
            <person name="Sterndorff E.B."/>
            <person name="Faurdal D."/>
            <person name="Vuksanovic O."/>
            <person name="Mourched A.-S."/>
            <person name="Charusanti P."/>
            <person name="Shaw S."/>
            <person name="Blin K."/>
            <person name="Weber T."/>
        </authorList>
    </citation>
    <scope>NUCLEOTIDE SEQUENCE [LARGE SCALE GENOMIC DNA]</scope>
    <source>
        <strain evidence="1 2">NBC_00156</strain>
    </source>
</reference>
<organism evidence="1 2">
    <name type="scientific">Streptomyces achromogenes</name>
    <dbReference type="NCBI Taxonomy" id="67255"/>
    <lineage>
        <taxon>Bacteria</taxon>
        <taxon>Bacillati</taxon>
        <taxon>Actinomycetota</taxon>
        <taxon>Actinomycetes</taxon>
        <taxon>Kitasatosporales</taxon>
        <taxon>Streptomycetaceae</taxon>
        <taxon>Streptomyces</taxon>
    </lineage>
</organism>
<keyword evidence="2" id="KW-1185">Reference proteome</keyword>
<evidence type="ECO:0000313" key="1">
    <source>
        <dbReference type="EMBL" id="WTQ84603.1"/>
    </source>
</evidence>
<accession>A0ABZ1KVK4</accession>
<dbReference type="EMBL" id="CP108164">
    <property type="protein sequence ID" value="WTQ84603.1"/>
    <property type="molecule type" value="Genomic_DNA"/>
</dbReference>
<dbReference type="RefSeq" id="WP_405452297.1">
    <property type="nucleotide sequence ID" value="NZ_CP108164.1"/>
</dbReference>
<protein>
    <submittedName>
        <fullName evidence="1">Uncharacterized protein</fullName>
    </submittedName>
</protein>